<feature type="non-terminal residue" evidence="1">
    <location>
        <position position="1"/>
    </location>
</feature>
<dbReference type="Proteomes" id="UP001159042">
    <property type="component" value="Unassembled WGS sequence"/>
</dbReference>
<dbReference type="AlphaFoldDB" id="A0AAV8V656"/>
<name>A0AAV8V656_9CUCU</name>
<reference evidence="1 2" key="1">
    <citation type="journal article" date="2023" name="Insect Mol. Biol.">
        <title>Genome sequencing provides insights into the evolution of gene families encoding plant cell wall-degrading enzymes in longhorned beetles.</title>
        <authorList>
            <person name="Shin N.R."/>
            <person name="Okamura Y."/>
            <person name="Kirsch R."/>
            <person name="Pauchet Y."/>
        </authorList>
    </citation>
    <scope>NUCLEOTIDE SEQUENCE [LARGE SCALE GENOMIC DNA]</scope>
    <source>
        <strain evidence="1">EAD_L_NR</strain>
    </source>
</reference>
<dbReference type="EMBL" id="JANEYG010000593">
    <property type="protein sequence ID" value="KAJ8909401.1"/>
    <property type="molecule type" value="Genomic_DNA"/>
</dbReference>
<evidence type="ECO:0000313" key="1">
    <source>
        <dbReference type="EMBL" id="KAJ8909401.1"/>
    </source>
</evidence>
<evidence type="ECO:0000313" key="2">
    <source>
        <dbReference type="Proteomes" id="UP001159042"/>
    </source>
</evidence>
<gene>
    <name evidence="1" type="ORF">NQ315_003998</name>
</gene>
<comment type="caution">
    <text evidence="1">The sequence shown here is derived from an EMBL/GenBank/DDBJ whole genome shotgun (WGS) entry which is preliminary data.</text>
</comment>
<sequence>AASIIGRYLNTQYRGPSNKKRRIISTAAQSIMLYGAEIWAPAMDVQKYRKQLETVHRRLLIRVVAAIEPFSRSVAGYIRDSPY</sequence>
<organism evidence="1 2">
    <name type="scientific">Exocentrus adspersus</name>
    <dbReference type="NCBI Taxonomy" id="1586481"/>
    <lineage>
        <taxon>Eukaryota</taxon>
        <taxon>Metazoa</taxon>
        <taxon>Ecdysozoa</taxon>
        <taxon>Arthropoda</taxon>
        <taxon>Hexapoda</taxon>
        <taxon>Insecta</taxon>
        <taxon>Pterygota</taxon>
        <taxon>Neoptera</taxon>
        <taxon>Endopterygota</taxon>
        <taxon>Coleoptera</taxon>
        <taxon>Polyphaga</taxon>
        <taxon>Cucujiformia</taxon>
        <taxon>Chrysomeloidea</taxon>
        <taxon>Cerambycidae</taxon>
        <taxon>Lamiinae</taxon>
        <taxon>Acanthocinini</taxon>
        <taxon>Exocentrus</taxon>
    </lineage>
</organism>
<proteinExistence type="predicted"/>
<accession>A0AAV8V656</accession>
<keyword evidence="2" id="KW-1185">Reference proteome</keyword>
<evidence type="ECO:0008006" key="3">
    <source>
        <dbReference type="Google" id="ProtNLM"/>
    </source>
</evidence>
<protein>
    <recommendedName>
        <fullName evidence="3">Reverse transcriptase</fullName>
    </recommendedName>
</protein>